<organism evidence="1 2">
    <name type="scientific">Gallaecimonas pentaromativorans</name>
    <dbReference type="NCBI Taxonomy" id="584787"/>
    <lineage>
        <taxon>Bacteria</taxon>
        <taxon>Pseudomonadati</taxon>
        <taxon>Pseudomonadota</taxon>
        <taxon>Gammaproteobacteria</taxon>
        <taxon>Enterobacterales</taxon>
        <taxon>Gallaecimonadaceae</taxon>
        <taxon>Gallaecimonas</taxon>
    </lineage>
</organism>
<accession>A0A3N1NVA7</accession>
<evidence type="ECO:0000313" key="1">
    <source>
        <dbReference type="EMBL" id="ROQ18877.1"/>
    </source>
</evidence>
<sequence length="92" mass="10644">MNKEQSNGVVLALLEQLNDHHIPRLLKLKEKVEDGSRLDDYDLRFLKDAISVAEEEKDLIHQHPELNELAGQLYHLYNLITDQAIVNERDNG</sequence>
<comment type="caution">
    <text evidence="1">The sequence shown here is derived from an EMBL/GenBank/DDBJ whole genome shotgun (WGS) entry which is preliminary data.</text>
</comment>
<dbReference type="AlphaFoldDB" id="A0A3N1NVA7"/>
<dbReference type="EMBL" id="RJUL01000014">
    <property type="protein sequence ID" value="ROQ18877.1"/>
    <property type="molecule type" value="Genomic_DNA"/>
</dbReference>
<dbReference type="OrthoDB" id="6025396at2"/>
<dbReference type="RefSeq" id="WP_050660165.1">
    <property type="nucleotide sequence ID" value="NZ_JBLXEP010000008.1"/>
</dbReference>
<dbReference type="STRING" id="584787.GCA_001247655_01292"/>
<gene>
    <name evidence="1" type="ORF">EDC28_11430</name>
</gene>
<keyword evidence="2" id="KW-1185">Reference proteome</keyword>
<name>A0A3N1NVA7_9GAMM</name>
<proteinExistence type="predicted"/>
<reference evidence="1 2" key="1">
    <citation type="submission" date="2018-11" db="EMBL/GenBank/DDBJ databases">
        <title>Genomic Encyclopedia of Type Strains, Phase IV (KMG-IV): sequencing the most valuable type-strain genomes for metagenomic binning, comparative biology and taxonomic classification.</title>
        <authorList>
            <person name="Goeker M."/>
        </authorList>
    </citation>
    <scope>NUCLEOTIDE SEQUENCE [LARGE SCALE GENOMIC DNA]</scope>
    <source>
        <strain evidence="1 2">DSM 21945</strain>
    </source>
</reference>
<protein>
    <submittedName>
        <fullName evidence="1">Uncharacterized protein</fullName>
    </submittedName>
</protein>
<dbReference type="Proteomes" id="UP000268033">
    <property type="component" value="Unassembled WGS sequence"/>
</dbReference>
<evidence type="ECO:0000313" key="2">
    <source>
        <dbReference type="Proteomes" id="UP000268033"/>
    </source>
</evidence>